<reference evidence="1" key="1">
    <citation type="submission" date="2017-05" db="EMBL/GenBank/DDBJ databases">
        <authorList>
            <person name="Imhoff J.F."/>
            <person name="Rahn T."/>
            <person name="Kuenzel S."/>
            <person name="Neulinger S.C."/>
        </authorList>
    </citation>
    <scope>NUCLEOTIDE SEQUENCE</scope>
    <source>
        <strain evidence="1">DSM 4395</strain>
    </source>
</reference>
<gene>
    <name evidence="1" type="ORF">CCR82_09060</name>
</gene>
<name>A0AAJ0UG22_HALSE</name>
<dbReference type="Proteomes" id="UP001296967">
    <property type="component" value="Unassembled WGS sequence"/>
</dbReference>
<sequence length="127" mass="14371">MPGENAMLAFQGVEDIHQLPTTHPAYPKVRELVRLCIEAIEDYDPDIHGKVYLIEPGDVSKHLPDICEPCKLYEVQWEGVTLEDGHFVCVYLGSGDYGLVFVVPDAPWLPPKLRERLLYFLDPPIAP</sequence>
<protein>
    <submittedName>
        <fullName evidence="1">Uncharacterized protein</fullName>
    </submittedName>
</protein>
<organism evidence="1 2">
    <name type="scientific">Halochromatium salexigens</name>
    <name type="common">Chromatium salexigens</name>
    <dbReference type="NCBI Taxonomy" id="49447"/>
    <lineage>
        <taxon>Bacteria</taxon>
        <taxon>Pseudomonadati</taxon>
        <taxon>Pseudomonadota</taxon>
        <taxon>Gammaproteobacteria</taxon>
        <taxon>Chromatiales</taxon>
        <taxon>Chromatiaceae</taxon>
        <taxon>Halochromatium</taxon>
    </lineage>
</organism>
<evidence type="ECO:0000313" key="2">
    <source>
        <dbReference type="Proteomes" id="UP001296967"/>
    </source>
</evidence>
<comment type="caution">
    <text evidence="1">The sequence shown here is derived from an EMBL/GenBank/DDBJ whole genome shotgun (WGS) entry which is preliminary data.</text>
</comment>
<proteinExistence type="predicted"/>
<accession>A0AAJ0UG22</accession>
<evidence type="ECO:0000313" key="1">
    <source>
        <dbReference type="EMBL" id="MBK5930666.1"/>
    </source>
</evidence>
<reference evidence="1" key="2">
    <citation type="journal article" date="2020" name="Microorganisms">
        <title>Osmotic Adaptation and Compatible Solute Biosynthesis of Phototrophic Bacteria as Revealed from Genome Analyses.</title>
        <authorList>
            <person name="Imhoff J.F."/>
            <person name="Rahn T."/>
            <person name="Kunzel S."/>
            <person name="Keller A."/>
            <person name="Neulinger S.C."/>
        </authorList>
    </citation>
    <scope>NUCLEOTIDE SEQUENCE</scope>
    <source>
        <strain evidence="1">DSM 4395</strain>
    </source>
</reference>
<dbReference type="AlphaFoldDB" id="A0AAJ0UG22"/>
<dbReference type="EMBL" id="NHSF01000056">
    <property type="protein sequence ID" value="MBK5930666.1"/>
    <property type="molecule type" value="Genomic_DNA"/>
</dbReference>
<keyword evidence="2" id="KW-1185">Reference proteome</keyword>